<evidence type="ECO:0008006" key="3">
    <source>
        <dbReference type="Google" id="ProtNLM"/>
    </source>
</evidence>
<gene>
    <name evidence="1" type="ORF">COB20_12860</name>
</gene>
<dbReference type="PANTHER" id="PTHR36932">
    <property type="entry name" value="CAPSULAR POLYSACCHARIDE BIOSYNTHESIS PROTEIN"/>
    <property type="match status" value="1"/>
</dbReference>
<protein>
    <recommendedName>
        <fullName evidence="3">AMP-dependent synthetase/ligase domain-containing protein</fullName>
    </recommendedName>
</protein>
<dbReference type="PANTHER" id="PTHR36932:SF1">
    <property type="entry name" value="CAPSULAR POLYSACCHARIDE BIOSYNTHESIS PROTEIN"/>
    <property type="match status" value="1"/>
</dbReference>
<name>A0A2A4WYD7_9GAMM</name>
<dbReference type="SUPFAM" id="SSF56801">
    <property type="entry name" value="Acetyl-CoA synthetase-like"/>
    <property type="match status" value="1"/>
</dbReference>
<dbReference type="Proteomes" id="UP000218767">
    <property type="component" value="Unassembled WGS sequence"/>
</dbReference>
<dbReference type="Gene3D" id="3.40.50.12780">
    <property type="entry name" value="N-terminal domain of ligase-like"/>
    <property type="match status" value="1"/>
</dbReference>
<organism evidence="1 2">
    <name type="scientific">SAR86 cluster bacterium</name>
    <dbReference type="NCBI Taxonomy" id="2030880"/>
    <lineage>
        <taxon>Bacteria</taxon>
        <taxon>Pseudomonadati</taxon>
        <taxon>Pseudomonadota</taxon>
        <taxon>Gammaproteobacteria</taxon>
        <taxon>SAR86 cluster</taxon>
    </lineage>
</organism>
<reference evidence="2" key="1">
    <citation type="submission" date="2017-08" db="EMBL/GenBank/DDBJ databases">
        <title>A dynamic microbial community with high functional redundancy inhabits the cold, oxic subseafloor aquifer.</title>
        <authorList>
            <person name="Tully B.J."/>
            <person name="Wheat C.G."/>
            <person name="Glazer B.T."/>
            <person name="Huber J.A."/>
        </authorList>
    </citation>
    <scope>NUCLEOTIDE SEQUENCE [LARGE SCALE GENOMIC DNA]</scope>
</reference>
<dbReference type="InterPro" id="IPR042099">
    <property type="entry name" value="ANL_N_sf"/>
</dbReference>
<sequence>MLTTHATEKKANSIWKLHPAYSGSALHEQLAANEYKTVEELARQRSRALRSLLEYCYDLVPYYKEVFERLKIRRRHLREPGILQEIPILEKAMVAANADKLRPLYTAPDQRVTKTTRTSGTTGQPTIIHHDKRSMGMFPWLKQRELRWFRYDPMGTLLSIRPDVEQARAPDGDLLKKREILKLDSWPYTAELFQTGRSWGFINTNTIQDQVELLNKLKPNYLIMQSSGLEFISLQEISGEAKNNLRAVQGISNTLTPNMRAQVENALNVPVHQDYGLNEIGLVAARCPEGGRYHVHEEHCLVEIVDERSLKCVPGSTGRLVVTSLSNYAMPLLRYDADDLAEAVEGNCVCGRTLASFGAVHGRYRRTAFLPEGTFQRWAELQAAMYELAKNNLATVRKYQAYQDLTGAMELRIDCDEDIFIALRESCLQAYARAYKSNAAPPISVVRSKQFRGEMERKFQNFISEFTPESDL</sequence>
<evidence type="ECO:0000313" key="2">
    <source>
        <dbReference type="Proteomes" id="UP000218767"/>
    </source>
</evidence>
<dbReference type="AlphaFoldDB" id="A0A2A4WYD7"/>
<proteinExistence type="predicted"/>
<dbReference type="EMBL" id="NVUL01000074">
    <property type="protein sequence ID" value="PCI75472.1"/>
    <property type="molecule type" value="Genomic_DNA"/>
</dbReference>
<dbReference type="InterPro" id="IPR053158">
    <property type="entry name" value="CapK_Type1_Caps_Biosynth"/>
</dbReference>
<accession>A0A2A4WYD7</accession>
<comment type="caution">
    <text evidence="1">The sequence shown here is derived from an EMBL/GenBank/DDBJ whole genome shotgun (WGS) entry which is preliminary data.</text>
</comment>
<evidence type="ECO:0000313" key="1">
    <source>
        <dbReference type="EMBL" id="PCI75472.1"/>
    </source>
</evidence>